<dbReference type="RefSeq" id="WP_330518623.1">
    <property type="nucleotide sequence ID" value="NZ_JAZBRC010000003.1"/>
</dbReference>
<keyword evidence="3" id="KW-1185">Reference proteome</keyword>
<sequence>MSYIYIILVSIMVAFSGYGIYQINKLEKENVEVRANLNTALHANSGYKATLEQIQFDYENGLKALSELKQERIKEVRYVKEITRDKNSSCMDSINAIYARLLHQRNADNNASKTGD</sequence>
<evidence type="ECO:0000313" key="2">
    <source>
        <dbReference type="EMBL" id="MEE3744614.1"/>
    </source>
</evidence>
<accession>A0ABU7M4G7</accession>
<name>A0ABU7M4G7_9BACT</name>
<dbReference type="Proteomes" id="UP001331664">
    <property type="component" value="Unassembled WGS sequence"/>
</dbReference>
<reference evidence="2 3" key="1">
    <citation type="submission" date="2024-01" db="EMBL/GenBank/DDBJ databases">
        <title>Campylobacter porcellus sp. nov.</title>
        <authorList>
            <person name="Papic B."/>
            <person name="Gruntar I."/>
        </authorList>
    </citation>
    <scope>NUCLEOTIDE SEQUENCE [LARGE SCALE GENOMIC DNA]</scope>
    <source>
        <strain evidence="2 3">CX2-4855-23</strain>
    </source>
</reference>
<organism evidence="2 3">
    <name type="scientific">Campylobacter porcelli</name>
    <dbReference type="NCBI Taxonomy" id="1660073"/>
    <lineage>
        <taxon>Bacteria</taxon>
        <taxon>Pseudomonadati</taxon>
        <taxon>Campylobacterota</taxon>
        <taxon>Epsilonproteobacteria</taxon>
        <taxon>Campylobacterales</taxon>
        <taxon>Campylobacteraceae</taxon>
        <taxon>Campylobacter</taxon>
    </lineage>
</organism>
<evidence type="ECO:0008006" key="4">
    <source>
        <dbReference type="Google" id="ProtNLM"/>
    </source>
</evidence>
<feature type="transmembrane region" description="Helical" evidence="1">
    <location>
        <begin position="6"/>
        <end position="24"/>
    </location>
</feature>
<dbReference type="EMBL" id="JAZBRD010000005">
    <property type="protein sequence ID" value="MEE3744614.1"/>
    <property type="molecule type" value="Genomic_DNA"/>
</dbReference>
<protein>
    <recommendedName>
        <fullName evidence="4">DUF2570 domain-containing protein</fullName>
    </recommendedName>
</protein>
<keyword evidence="1" id="KW-1133">Transmembrane helix</keyword>
<comment type="caution">
    <text evidence="2">The sequence shown here is derived from an EMBL/GenBank/DDBJ whole genome shotgun (WGS) entry which is preliminary data.</text>
</comment>
<gene>
    <name evidence="2" type="ORF">V2I23_04825</name>
</gene>
<keyword evidence="1" id="KW-0472">Membrane</keyword>
<evidence type="ECO:0000256" key="1">
    <source>
        <dbReference type="SAM" id="Phobius"/>
    </source>
</evidence>
<proteinExistence type="predicted"/>
<evidence type="ECO:0000313" key="3">
    <source>
        <dbReference type="Proteomes" id="UP001331664"/>
    </source>
</evidence>
<keyword evidence="1" id="KW-0812">Transmembrane</keyword>